<accession>A0A854PI83</accession>
<sequence length="108" mass="12912">MYGFYGDAGEKDYGLAFEYYQEAVQLLNETNDDDDIMSDIYYRLALCWYKGYGTDQDILVAFHYINEAEFYSYCDRFTDKFMWQSIAKRIELLRSEIKHSLDEALENK</sequence>
<dbReference type="RefSeq" id="WP_089145541.1">
    <property type="nucleotide sequence ID" value="NZ_LYQR01000038.1"/>
</dbReference>
<dbReference type="AlphaFoldDB" id="A0A854PI83"/>
<dbReference type="InterPro" id="IPR011990">
    <property type="entry name" value="TPR-like_helical_dom_sf"/>
</dbReference>
<dbReference type="Gene3D" id="1.25.40.10">
    <property type="entry name" value="Tetratricopeptide repeat domain"/>
    <property type="match status" value="1"/>
</dbReference>
<proteinExistence type="predicted"/>
<comment type="caution">
    <text evidence="1">The sequence shown here is derived from an EMBL/GenBank/DDBJ whole genome shotgun (WGS) entry which is preliminary data.</text>
</comment>
<dbReference type="Proteomes" id="UP000198437">
    <property type="component" value="Unassembled WGS sequence"/>
</dbReference>
<dbReference type="EMBL" id="LYQW01000032">
    <property type="protein sequence ID" value="OXC22170.1"/>
    <property type="molecule type" value="Genomic_DNA"/>
</dbReference>
<reference evidence="1 2" key="1">
    <citation type="submission" date="2016-05" db="EMBL/GenBank/DDBJ databases">
        <authorList>
            <person name="Johnson T.J."/>
            <person name="Youmans B.P."/>
            <person name="Case K.A."/>
        </authorList>
    </citation>
    <scope>NUCLEOTIDE SEQUENCE [LARGE SCALE GENOMIC DNA]</scope>
    <source>
        <strain evidence="1 2">UMNLC6</strain>
    </source>
</reference>
<evidence type="ECO:0000313" key="2">
    <source>
        <dbReference type="Proteomes" id="UP000198437"/>
    </source>
</evidence>
<dbReference type="SUPFAM" id="SSF81901">
    <property type="entry name" value="HCP-like"/>
    <property type="match status" value="1"/>
</dbReference>
<evidence type="ECO:0000313" key="1">
    <source>
        <dbReference type="EMBL" id="OXC22170.1"/>
    </source>
</evidence>
<name>A0A854PI83_9LACO</name>
<organism evidence="1 2">
    <name type="scientific">Lactobacillus crispatus</name>
    <dbReference type="NCBI Taxonomy" id="47770"/>
    <lineage>
        <taxon>Bacteria</taxon>
        <taxon>Bacillati</taxon>
        <taxon>Bacillota</taxon>
        <taxon>Bacilli</taxon>
        <taxon>Lactobacillales</taxon>
        <taxon>Lactobacillaceae</taxon>
        <taxon>Lactobacillus</taxon>
    </lineage>
</organism>
<gene>
    <name evidence="1" type="ORF">AYP82_01620</name>
</gene>
<protein>
    <recommendedName>
        <fullName evidence="3">Tetratricopeptide repeat protein</fullName>
    </recommendedName>
</protein>
<evidence type="ECO:0008006" key="3">
    <source>
        <dbReference type="Google" id="ProtNLM"/>
    </source>
</evidence>